<evidence type="ECO:0000313" key="1">
    <source>
        <dbReference type="EMBL" id="PDZ94287.1"/>
    </source>
</evidence>
<accession>A0A9X6SSG2</accession>
<organism evidence="1 2">
    <name type="scientific">Bacillus cereus</name>
    <dbReference type="NCBI Taxonomy" id="1396"/>
    <lineage>
        <taxon>Bacteria</taxon>
        <taxon>Bacillati</taxon>
        <taxon>Bacillota</taxon>
        <taxon>Bacilli</taxon>
        <taxon>Bacillales</taxon>
        <taxon>Bacillaceae</taxon>
        <taxon>Bacillus</taxon>
        <taxon>Bacillus cereus group</taxon>
    </lineage>
</organism>
<reference evidence="1 2" key="1">
    <citation type="submission" date="2017-09" db="EMBL/GenBank/DDBJ databases">
        <title>Large-scale bioinformatics analysis of Bacillus genomes uncovers conserved roles of natural products in bacterial physiology.</title>
        <authorList>
            <consortium name="Agbiome Team Llc"/>
            <person name="Bleich R.M."/>
            <person name="Grubbs K.J."/>
            <person name="Santa Maria K.C."/>
            <person name="Allen S.E."/>
            <person name="Farag S."/>
            <person name="Shank E.A."/>
            <person name="Bowers A."/>
        </authorList>
    </citation>
    <scope>NUCLEOTIDE SEQUENCE [LARGE SCALE GENOMIC DNA]</scope>
    <source>
        <strain evidence="1 2">AFS092789</strain>
    </source>
</reference>
<proteinExistence type="predicted"/>
<evidence type="ECO:0000313" key="2">
    <source>
        <dbReference type="Proteomes" id="UP000219922"/>
    </source>
</evidence>
<comment type="caution">
    <text evidence="1">The sequence shown here is derived from an EMBL/GenBank/DDBJ whole genome shotgun (WGS) entry which is preliminary data.</text>
</comment>
<name>A0A9X6SSG2_BACCE</name>
<dbReference type="EMBL" id="NVMX01000221">
    <property type="protein sequence ID" value="PDZ94287.1"/>
    <property type="molecule type" value="Genomic_DNA"/>
</dbReference>
<gene>
    <name evidence="1" type="ORF">CON36_34565</name>
</gene>
<dbReference type="AlphaFoldDB" id="A0A9X6SSG2"/>
<dbReference type="RefSeq" id="WP_098007128.1">
    <property type="nucleotide sequence ID" value="NZ_NVMX01000221.1"/>
</dbReference>
<sequence>MLKCQKCNKGIQSGDLIVYVRDVDFSTLDGEYCQEHAEIEENELKKSRLVETYKGVDIYRKDDTYGNVRYYPDWQSLVHYKEIQWARDYINRELN</sequence>
<protein>
    <submittedName>
        <fullName evidence="1">Uncharacterized protein</fullName>
    </submittedName>
</protein>
<dbReference type="Proteomes" id="UP000219922">
    <property type="component" value="Unassembled WGS sequence"/>
</dbReference>